<dbReference type="Gene3D" id="1.20.1280.50">
    <property type="match status" value="1"/>
</dbReference>
<accession>A0A1C7MN45</accession>
<evidence type="ECO:0000313" key="2">
    <source>
        <dbReference type="EMBL" id="OBZ78077.1"/>
    </source>
</evidence>
<dbReference type="Pfam" id="PF12937">
    <property type="entry name" value="F-box-like"/>
    <property type="match status" value="1"/>
</dbReference>
<gene>
    <name evidence="2" type="ORF">A0H81_02752</name>
</gene>
<dbReference type="OrthoDB" id="2753006at2759"/>
<dbReference type="SUPFAM" id="SSF81383">
    <property type="entry name" value="F-box domain"/>
    <property type="match status" value="1"/>
</dbReference>
<dbReference type="STRING" id="5627.A0A1C7MN45"/>
<evidence type="ECO:0000259" key="1">
    <source>
        <dbReference type="PROSITE" id="PS50181"/>
    </source>
</evidence>
<dbReference type="PROSITE" id="PS50181">
    <property type="entry name" value="FBOX"/>
    <property type="match status" value="1"/>
</dbReference>
<dbReference type="InterPro" id="IPR001810">
    <property type="entry name" value="F-box_dom"/>
</dbReference>
<dbReference type="InterPro" id="IPR036047">
    <property type="entry name" value="F-box-like_dom_sf"/>
</dbReference>
<reference evidence="2 3" key="1">
    <citation type="submission" date="2016-03" db="EMBL/GenBank/DDBJ databases">
        <title>Whole genome sequencing of Grifola frondosa 9006-11.</title>
        <authorList>
            <person name="Min B."/>
            <person name="Park H."/>
            <person name="Kim J.-G."/>
            <person name="Cho H."/>
            <person name="Oh Y.-L."/>
            <person name="Kong W.-S."/>
            <person name="Choi I.-G."/>
        </authorList>
    </citation>
    <scope>NUCLEOTIDE SEQUENCE [LARGE SCALE GENOMIC DNA]</scope>
    <source>
        <strain evidence="2 3">9006-11</strain>
    </source>
</reference>
<protein>
    <recommendedName>
        <fullName evidence="1">F-box domain-containing protein</fullName>
    </recommendedName>
</protein>
<comment type="caution">
    <text evidence="2">The sequence shown here is derived from an EMBL/GenBank/DDBJ whole genome shotgun (WGS) entry which is preliminary data.</text>
</comment>
<dbReference type="AlphaFoldDB" id="A0A1C7MN45"/>
<proteinExistence type="predicted"/>
<sequence>MSEHDEFVPRDFTRIQKYLHSECTQDPKEALAAIEDSINDLNETVLAMKSYRNTIIPIHRLPNELLARIFLQVVAATLPSMRWMVVAQICHHWRAVALSSPRLWSTICSQNIGCIRVHLRRSRSVPLDISFDITRIRFDKKLMETVQQFAELVVPHIHRIRRLYIDSWGPEAMESLSSALNAPALCLTELSLSLRSSKSNTLAAQFFNGSAPLLQSLSLLAMLTPSDSPFYCGLLSLELQECSIKSDEFLRILQACPLLQCLTLRNTGLALSRDINTYPEPARIVELPRLVNLTIHNQNRGINIAYTLAHLCIPSHASLEIHCPLRSKEPFLSRVLPRGLTSPKDLLCMETLMLRSDWSDTVVIEASTIDTPRLFSLSLSYVYKRRDDQLLAGLCDIFSGAPVVTLEMKYSIPLDWQPSNWAYLFTHFPRLENVRIKGSFPWEAKEMRTILAPFGMRTTSLVGSSDQVLLCPRLKELIVKPFDNSSAQCAAIVCQVIQYRMLHGHHETSGWSKGASSAENEVVLHFAKGGRRTIMPYKIPPRYWHLYRQFTTNRAPLRAHLFSIGQTHDDICPACGSAPETIRHYLLQCPKYSRIRSRLYGELGYIPNALPAIFSRRGAINAIFRYIHASGRFTDILPYTLLAYQSPKTLQPLRPLPR</sequence>
<dbReference type="EMBL" id="LUGG01000002">
    <property type="protein sequence ID" value="OBZ78077.1"/>
    <property type="molecule type" value="Genomic_DNA"/>
</dbReference>
<organism evidence="2 3">
    <name type="scientific">Grifola frondosa</name>
    <name type="common">Maitake</name>
    <name type="synonym">Polyporus frondosus</name>
    <dbReference type="NCBI Taxonomy" id="5627"/>
    <lineage>
        <taxon>Eukaryota</taxon>
        <taxon>Fungi</taxon>
        <taxon>Dikarya</taxon>
        <taxon>Basidiomycota</taxon>
        <taxon>Agaricomycotina</taxon>
        <taxon>Agaricomycetes</taxon>
        <taxon>Polyporales</taxon>
        <taxon>Grifolaceae</taxon>
        <taxon>Grifola</taxon>
    </lineage>
</organism>
<dbReference type="OMA" id="NSSAQCA"/>
<name>A0A1C7MN45_GRIFR</name>
<keyword evidence="3" id="KW-1185">Reference proteome</keyword>
<feature type="domain" description="F-box" evidence="1">
    <location>
        <begin position="55"/>
        <end position="107"/>
    </location>
</feature>
<dbReference type="Proteomes" id="UP000092993">
    <property type="component" value="Unassembled WGS sequence"/>
</dbReference>
<evidence type="ECO:0000313" key="3">
    <source>
        <dbReference type="Proteomes" id="UP000092993"/>
    </source>
</evidence>